<evidence type="ECO:0000313" key="4">
    <source>
        <dbReference type="EMBL" id="OJJ57225.1"/>
    </source>
</evidence>
<dbReference type="STRING" id="1036612.A0A1L9TCV2"/>
<evidence type="ECO:0000313" key="5">
    <source>
        <dbReference type="Proteomes" id="UP000184356"/>
    </source>
</evidence>
<dbReference type="SUPFAM" id="SSF50129">
    <property type="entry name" value="GroES-like"/>
    <property type="match status" value="1"/>
</dbReference>
<dbReference type="InterPro" id="IPR047122">
    <property type="entry name" value="Trans-enoyl_RdTase-like"/>
</dbReference>
<dbReference type="InterPro" id="IPR013154">
    <property type="entry name" value="ADH-like_N"/>
</dbReference>
<dbReference type="VEuPathDB" id="FungiDB:ASPSYDRAFT_47519"/>
<dbReference type="GeneID" id="63763518"/>
<protein>
    <recommendedName>
        <fullName evidence="3">Enoyl reductase (ER) domain-containing protein</fullName>
    </recommendedName>
</protein>
<dbReference type="Gene3D" id="3.40.50.720">
    <property type="entry name" value="NAD(P)-binding Rossmann-like Domain"/>
    <property type="match status" value="1"/>
</dbReference>
<accession>A0A1L9TCV2</accession>
<dbReference type="Proteomes" id="UP000184356">
    <property type="component" value="Unassembled WGS sequence"/>
</dbReference>
<dbReference type="CDD" id="cd08249">
    <property type="entry name" value="enoyl_reductase_like"/>
    <property type="match status" value="1"/>
</dbReference>
<keyword evidence="2" id="KW-0560">Oxidoreductase</keyword>
<evidence type="ECO:0000256" key="2">
    <source>
        <dbReference type="ARBA" id="ARBA00023002"/>
    </source>
</evidence>
<dbReference type="Gene3D" id="3.90.180.10">
    <property type="entry name" value="Medium-chain alcohol dehydrogenases, catalytic domain"/>
    <property type="match status" value="1"/>
</dbReference>
<proteinExistence type="inferred from homology"/>
<dbReference type="Pfam" id="PF08240">
    <property type="entry name" value="ADH_N"/>
    <property type="match status" value="1"/>
</dbReference>
<comment type="similarity">
    <text evidence="1">Belongs to the zinc-containing alcohol dehydrogenase family.</text>
</comment>
<dbReference type="AlphaFoldDB" id="A0A1L9TCV2"/>
<evidence type="ECO:0000256" key="1">
    <source>
        <dbReference type="ARBA" id="ARBA00008072"/>
    </source>
</evidence>
<dbReference type="InterPro" id="IPR020843">
    <property type="entry name" value="ER"/>
</dbReference>
<dbReference type="PANTHER" id="PTHR45348:SF2">
    <property type="entry name" value="ZINC-TYPE ALCOHOL DEHYDROGENASE-LIKE PROTEIN C2E1P3.01"/>
    <property type="match status" value="1"/>
</dbReference>
<gene>
    <name evidence="4" type="ORF">ASPSYDRAFT_47519</name>
</gene>
<dbReference type="RefSeq" id="XP_040701031.1">
    <property type="nucleotide sequence ID" value="XM_040847445.1"/>
</dbReference>
<dbReference type="GO" id="GO:0016651">
    <property type="term" value="F:oxidoreductase activity, acting on NAD(P)H"/>
    <property type="evidence" value="ECO:0007669"/>
    <property type="project" value="InterPro"/>
</dbReference>
<dbReference type="SUPFAM" id="SSF51735">
    <property type="entry name" value="NAD(P)-binding Rossmann-fold domains"/>
    <property type="match status" value="1"/>
</dbReference>
<dbReference type="SMART" id="SM00829">
    <property type="entry name" value="PKS_ER"/>
    <property type="match status" value="1"/>
</dbReference>
<feature type="domain" description="Enoyl reductase (ER)" evidence="3">
    <location>
        <begin position="15"/>
        <end position="326"/>
    </location>
</feature>
<name>A0A1L9TCV2_9EURO</name>
<dbReference type="InterPro" id="IPR011032">
    <property type="entry name" value="GroES-like_sf"/>
</dbReference>
<reference evidence="5" key="1">
    <citation type="journal article" date="2017" name="Genome Biol.">
        <title>Comparative genomics reveals high biological diversity and specific adaptations in the industrially and medically important fungal genus Aspergillus.</title>
        <authorList>
            <person name="de Vries R.P."/>
            <person name="Riley R."/>
            <person name="Wiebenga A."/>
            <person name="Aguilar-Osorio G."/>
            <person name="Amillis S."/>
            <person name="Uchima C.A."/>
            <person name="Anderluh G."/>
            <person name="Asadollahi M."/>
            <person name="Askin M."/>
            <person name="Barry K."/>
            <person name="Battaglia E."/>
            <person name="Bayram O."/>
            <person name="Benocci T."/>
            <person name="Braus-Stromeyer S.A."/>
            <person name="Caldana C."/>
            <person name="Canovas D."/>
            <person name="Cerqueira G.C."/>
            <person name="Chen F."/>
            <person name="Chen W."/>
            <person name="Choi C."/>
            <person name="Clum A."/>
            <person name="Dos Santos R.A."/>
            <person name="Damasio A.R."/>
            <person name="Diallinas G."/>
            <person name="Emri T."/>
            <person name="Fekete E."/>
            <person name="Flipphi M."/>
            <person name="Freyberg S."/>
            <person name="Gallo A."/>
            <person name="Gournas C."/>
            <person name="Habgood R."/>
            <person name="Hainaut M."/>
            <person name="Harispe M.L."/>
            <person name="Henrissat B."/>
            <person name="Hilden K.S."/>
            <person name="Hope R."/>
            <person name="Hossain A."/>
            <person name="Karabika E."/>
            <person name="Karaffa L."/>
            <person name="Karanyi Z."/>
            <person name="Krasevec N."/>
            <person name="Kuo A."/>
            <person name="Kusch H."/>
            <person name="LaButti K."/>
            <person name="Lagendijk E.L."/>
            <person name="Lapidus A."/>
            <person name="Levasseur A."/>
            <person name="Lindquist E."/>
            <person name="Lipzen A."/>
            <person name="Logrieco A.F."/>
            <person name="MacCabe A."/>
            <person name="Maekelae M.R."/>
            <person name="Malavazi I."/>
            <person name="Melin P."/>
            <person name="Meyer V."/>
            <person name="Mielnichuk N."/>
            <person name="Miskei M."/>
            <person name="Molnar A.P."/>
            <person name="Mule G."/>
            <person name="Ngan C.Y."/>
            <person name="Orejas M."/>
            <person name="Orosz E."/>
            <person name="Ouedraogo J.P."/>
            <person name="Overkamp K.M."/>
            <person name="Park H.-S."/>
            <person name="Perrone G."/>
            <person name="Piumi F."/>
            <person name="Punt P.J."/>
            <person name="Ram A.F."/>
            <person name="Ramon A."/>
            <person name="Rauscher S."/>
            <person name="Record E."/>
            <person name="Riano-Pachon D.M."/>
            <person name="Robert V."/>
            <person name="Roehrig J."/>
            <person name="Ruller R."/>
            <person name="Salamov A."/>
            <person name="Salih N.S."/>
            <person name="Samson R.A."/>
            <person name="Sandor E."/>
            <person name="Sanguinetti M."/>
            <person name="Schuetze T."/>
            <person name="Sepcic K."/>
            <person name="Shelest E."/>
            <person name="Sherlock G."/>
            <person name="Sophianopoulou V."/>
            <person name="Squina F.M."/>
            <person name="Sun H."/>
            <person name="Susca A."/>
            <person name="Todd R.B."/>
            <person name="Tsang A."/>
            <person name="Unkles S.E."/>
            <person name="van de Wiele N."/>
            <person name="van Rossen-Uffink D."/>
            <person name="Oliveira J.V."/>
            <person name="Vesth T.C."/>
            <person name="Visser J."/>
            <person name="Yu J.-H."/>
            <person name="Zhou M."/>
            <person name="Andersen M.R."/>
            <person name="Archer D.B."/>
            <person name="Baker S.E."/>
            <person name="Benoit I."/>
            <person name="Brakhage A.A."/>
            <person name="Braus G.H."/>
            <person name="Fischer R."/>
            <person name="Frisvad J.C."/>
            <person name="Goldman G.H."/>
            <person name="Houbraken J."/>
            <person name="Oakley B."/>
            <person name="Pocsi I."/>
            <person name="Scazzocchio C."/>
            <person name="Seiboth B."/>
            <person name="vanKuyk P.A."/>
            <person name="Wortman J."/>
            <person name="Dyer P.S."/>
            <person name="Grigoriev I.V."/>
        </authorList>
    </citation>
    <scope>NUCLEOTIDE SEQUENCE [LARGE SCALE GENOMIC DNA]</scope>
    <source>
        <strain evidence="5">CBS 593.65</strain>
    </source>
</reference>
<sequence length="338" mass="35118">MSRTAVQFQLSPPKGQFTQVAVPRPIPGPNEICIRTKAVALNPLDAEQYAHGLLVQFWPAVLGVDASGIVESVGESVQDFRPGDEVFGFCGMGNRSAAFQEVITVNARYMAKKPARLSFEEATSLPICHITAAAAIAVGLQVPLPHLGSSENQDRTLKSILVLGGSSAVGAAAIQLLRLAIPTATILTTSSKQHHPRLISLGATQCFERSAQENPSVIQAVTPNNSGVEAIIDAVGAAAHQPAVFDALDPAGPKLYSEVDTGGRTTVPEGVNGSVVSGHHILGVPGGQEVMSALAGLVESGQYELPVRVEVVGKGFEAIRTGLGMLASVSGKKLVVSL</sequence>
<keyword evidence="5" id="KW-1185">Reference proteome</keyword>
<evidence type="ECO:0000259" key="3">
    <source>
        <dbReference type="SMART" id="SM00829"/>
    </source>
</evidence>
<dbReference type="EMBL" id="KV878589">
    <property type="protein sequence ID" value="OJJ57225.1"/>
    <property type="molecule type" value="Genomic_DNA"/>
</dbReference>
<organism evidence="4 5">
    <name type="scientific">Aspergillus sydowii CBS 593.65</name>
    <dbReference type="NCBI Taxonomy" id="1036612"/>
    <lineage>
        <taxon>Eukaryota</taxon>
        <taxon>Fungi</taxon>
        <taxon>Dikarya</taxon>
        <taxon>Ascomycota</taxon>
        <taxon>Pezizomycotina</taxon>
        <taxon>Eurotiomycetes</taxon>
        <taxon>Eurotiomycetidae</taxon>
        <taxon>Eurotiales</taxon>
        <taxon>Aspergillaceae</taxon>
        <taxon>Aspergillus</taxon>
        <taxon>Aspergillus subgen. Nidulantes</taxon>
    </lineage>
</organism>
<dbReference type="InterPro" id="IPR036291">
    <property type="entry name" value="NAD(P)-bd_dom_sf"/>
</dbReference>
<dbReference type="OrthoDB" id="10257049at2759"/>
<dbReference type="PANTHER" id="PTHR45348">
    <property type="entry name" value="HYPOTHETICAL OXIDOREDUCTASE (EUROFUNG)"/>
    <property type="match status" value="1"/>
</dbReference>